<evidence type="ECO:0000256" key="4">
    <source>
        <dbReference type="ARBA" id="ARBA00022827"/>
    </source>
</evidence>
<organism evidence="8 9">
    <name type="scientific">Microbotryum intermedium</name>
    <dbReference type="NCBI Taxonomy" id="269621"/>
    <lineage>
        <taxon>Eukaryota</taxon>
        <taxon>Fungi</taxon>
        <taxon>Dikarya</taxon>
        <taxon>Basidiomycota</taxon>
        <taxon>Pucciniomycotina</taxon>
        <taxon>Microbotryomycetes</taxon>
        <taxon>Microbotryales</taxon>
        <taxon>Microbotryaceae</taxon>
        <taxon>Microbotryum</taxon>
    </lineage>
</organism>
<dbReference type="Gene3D" id="3.40.50.720">
    <property type="entry name" value="NAD(P)-binding Rossmann-like Domain"/>
    <property type="match status" value="1"/>
</dbReference>
<evidence type="ECO:0000256" key="1">
    <source>
        <dbReference type="ARBA" id="ARBA00001974"/>
    </source>
</evidence>
<dbReference type="SUPFAM" id="SSF51971">
    <property type="entry name" value="Nucleotide-binding domain"/>
    <property type="match status" value="1"/>
</dbReference>
<evidence type="ECO:0000256" key="5">
    <source>
        <dbReference type="ARBA" id="ARBA00023002"/>
    </source>
</evidence>
<dbReference type="InterPro" id="IPR023209">
    <property type="entry name" value="DAO"/>
</dbReference>
<accession>A0A238F8V6</accession>
<dbReference type="STRING" id="269621.A0A238F8V6"/>
<gene>
    <name evidence="8" type="ORF">BQ2448_2655</name>
</gene>
<feature type="binding site" evidence="6">
    <location>
        <position position="236"/>
    </location>
    <ligand>
        <name>D-dopa</name>
        <dbReference type="ChEBI" id="CHEBI:149689"/>
    </ligand>
</feature>
<feature type="domain" description="FAD dependent oxidoreductase" evidence="7">
    <location>
        <begin position="11"/>
        <end position="358"/>
    </location>
</feature>
<comment type="similarity">
    <text evidence="2">Belongs to the DAMOX/DASOX family.</text>
</comment>
<reference evidence="9" key="1">
    <citation type="submission" date="2016-09" db="EMBL/GenBank/DDBJ databases">
        <authorList>
            <person name="Jeantristanb JTB J.-T."/>
            <person name="Ricardo R."/>
        </authorList>
    </citation>
    <scope>NUCLEOTIDE SEQUENCE [LARGE SCALE GENOMIC DNA]</scope>
</reference>
<dbReference type="Gene3D" id="3.30.9.10">
    <property type="entry name" value="D-Amino Acid Oxidase, subunit A, domain 2"/>
    <property type="match status" value="1"/>
</dbReference>
<evidence type="ECO:0000313" key="9">
    <source>
        <dbReference type="Proteomes" id="UP000198372"/>
    </source>
</evidence>
<keyword evidence="3" id="KW-0285">Flavoprotein</keyword>
<dbReference type="SMR" id="A0A238F8V6"/>
<evidence type="ECO:0000259" key="7">
    <source>
        <dbReference type="Pfam" id="PF01266"/>
    </source>
</evidence>
<dbReference type="PIRSF" id="PIRSF000189">
    <property type="entry name" value="D-aa_oxidase"/>
    <property type="match status" value="1"/>
</dbReference>
<dbReference type="Pfam" id="PF01266">
    <property type="entry name" value="DAO"/>
    <property type="match status" value="1"/>
</dbReference>
<feature type="binding site" evidence="6">
    <location>
        <position position="192"/>
    </location>
    <ligand>
        <name>FAD</name>
        <dbReference type="ChEBI" id="CHEBI:57692"/>
    </ligand>
</feature>
<dbReference type="PANTHER" id="PTHR11530:SF30">
    <property type="entry name" value="FAD DEPENDENT OXIDOREDUCTASE DOMAIN-CONTAINING PROTEIN"/>
    <property type="match status" value="1"/>
</dbReference>
<dbReference type="GO" id="GO:0019478">
    <property type="term" value="P:D-amino acid catabolic process"/>
    <property type="evidence" value="ECO:0007669"/>
    <property type="project" value="TreeGrafter"/>
</dbReference>
<evidence type="ECO:0000256" key="6">
    <source>
        <dbReference type="PIRSR" id="PIRSR000189-1"/>
    </source>
</evidence>
<dbReference type="OrthoDB" id="2015447at2759"/>
<comment type="cofactor">
    <cofactor evidence="1 6">
        <name>FAD</name>
        <dbReference type="ChEBI" id="CHEBI:57692"/>
    </cofactor>
</comment>
<keyword evidence="5" id="KW-0560">Oxidoreductase</keyword>
<evidence type="ECO:0000256" key="2">
    <source>
        <dbReference type="ARBA" id="ARBA00006730"/>
    </source>
</evidence>
<dbReference type="AlphaFoldDB" id="A0A238F8V6"/>
<dbReference type="InterPro" id="IPR006076">
    <property type="entry name" value="FAD-dep_OxRdtase"/>
</dbReference>
<dbReference type="PANTHER" id="PTHR11530">
    <property type="entry name" value="D-AMINO ACID OXIDASE"/>
    <property type="match status" value="1"/>
</dbReference>
<evidence type="ECO:0000256" key="3">
    <source>
        <dbReference type="ARBA" id="ARBA00022630"/>
    </source>
</evidence>
<protein>
    <submittedName>
        <fullName evidence="8">BQ2448_2655 protein</fullName>
    </submittedName>
</protein>
<dbReference type="Proteomes" id="UP000198372">
    <property type="component" value="Unassembled WGS sequence"/>
</dbReference>
<dbReference type="GO" id="GO:0071949">
    <property type="term" value="F:FAD binding"/>
    <property type="evidence" value="ECO:0007669"/>
    <property type="project" value="InterPro"/>
</dbReference>
<dbReference type="SUPFAM" id="SSF54373">
    <property type="entry name" value="FAD-linked reductases, C-terminal domain"/>
    <property type="match status" value="1"/>
</dbReference>
<dbReference type="GO" id="GO:0005737">
    <property type="term" value="C:cytoplasm"/>
    <property type="evidence" value="ECO:0007669"/>
    <property type="project" value="TreeGrafter"/>
</dbReference>
<dbReference type="GO" id="GO:0003884">
    <property type="term" value="F:D-amino-acid oxidase activity"/>
    <property type="evidence" value="ECO:0007669"/>
    <property type="project" value="InterPro"/>
</dbReference>
<name>A0A238F8V6_9BASI</name>
<dbReference type="EMBL" id="FMSP01000004">
    <property type="protein sequence ID" value="SCV69635.1"/>
    <property type="molecule type" value="Genomic_DNA"/>
</dbReference>
<evidence type="ECO:0000313" key="8">
    <source>
        <dbReference type="EMBL" id="SCV69635.1"/>
    </source>
</evidence>
<keyword evidence="4 6" id="KW-0274">FAD</keyword>
<keyword evidence="9" id="KW-1185">Reference proteome</keyword>
<feature type="binding site" evidence="6">
    <location>
        <position position="298"/>
    </location>
    <ligand>
        <name>D-dopa</name>
        <dbReference type="ChEBI" id="CHEBI:149689"/>
    </ligand>
</feature>
<sequence length="384" mass="41530">MSSSTSSDKQVVVIGAGVIGLTSALVLAQSNHNVTLVARDLPSDVSSQAFASPWAGANWCPFVDPQESVKNKRICDWETQSFANFQQLIREHGDGKLVMRLPARRYAENEKALLGHWYKSVVPRYSTLPSSEVPNNGVGVEFETISVNAPLYCQWLEAQLLSHNATIIRRSLNSLDEALSLAPSCSVIVNATGLGAKSLGGVEDQTVTPIRGQTVLIKTDVKLCTMDASDPTKPSYIIPRPGGEAVCGGCYGLGEWNLSTDTELAKLILERCLVLDPRISSNGALDGIEVLRHNVGLRPSRGTNEPRLEAERVVLPSYSLNPHRRHALGAEGNAATVIHAYGVGPAGYQVSWGVANEVKALVDEHFAKFDTRTTQDGVHRDIKL</sequence>
<proteinExistence type="inferred from homology"/>